<proteinExistence type="predicted"/>
<reference evidence="1 2" key="1">
    <citation type="submission" date="2020-08" db="EMBL/GenBank/DDBJ databases">
        <title>A Genomic Blueprint of the Chicken Gut Microbiome.</title>
        <authorList>
            <person name="Gilroy R."/>
            <person name="Ravi A."/>
            <person name="Getino M."/>
            <person name="Pursley I."/>
            <person name="Horton D.L."/>
            <person name="Alikhan N.-F."/>
            <person name="Baker D."/>
            <person name="Gharbi K."/>
            <person name="Hall N."/>
            <person name="Watson M."/>
            <person name="Adriaenssens E.M."/>
            <person name="Foster-Nyarko E."/>
            <person name="Jarju S."/>
            <person name="Secka A."/>
            <person name="Antonio M."/>
            <person name="Oren A."/>
            <person name="Chaudhuri R."/>
            <person name="La Ragione R.M."/>
            <person name="Hildebrand F."/>
            <person name="Pallen M.J."/>
        </authorList>
    </citation>
    <scope>NUCLEOTIDE SEQUENCE [LARGE SCALE GENOMIC DNA]</scope>
    <source>
        <strain evidence="1 2">Sa3CUA2</strain>
    </source>
</reference>
<organism evidence="1 2">
    <name type="scientific">Cellulomonas avistercoris</name>
    <dbReference type="NCBI Taxonomy" id="2762242"/>
    <lineage>
        <taxon>Bacteria</taxon>
        <taxon>Bacillati</taxon>
        <taxon>Actinomycetota</taxon>
        <taxon>Actinomycetes</taxon>
        <taxon>Micrococcales</taxon>
        <taxon>Cellulomonadaceae</taxon>
        <taxon>Cellulomonas</taxon>
    </lineage>
</organism>
<dbReference type="RefSeq" id="WP_191784419.1">
    <property type="nucleotide sequence ID" value="NZ_JACSQV010000015.1"/>
</dbReference>
<dbReference type="EMBL" id="JACSQV010000015">
    <property type="protein sequence ID" value="MBD7919774.1"/>
    <property type="molecule type" value="Genomic_DNA"/>
</dbReference>
<dbReference type="Proteomes" id="UP000604241">
    <property type="component" value="Unassembled WGS sequence"/>
</dbReference>
<evidence type="ECO:0000313" key="1">
    <source>
        <dbReference type="EMBL" id="MBD7919774.1"/>
    </source>
</evidence>
<keyword evidence="2" id="KW-1185">Reference proteome</keyword>
<protein>
    <submittedName>
        <fullName evidence="1">Uncharacterized protein</fullName>
    </submittedName>
</protein>
<gene>
    <name evidence="1" type="ORF">H9657_15995</name>
</gene>
<accession>A0ABR8QH70</accession>
<name>A0ABR8QH70_9CELL</name>
<evidence type="ECO:0000313" key="2">
    <source>
        <dbReference type="Proteomes" id="UP000604241"/>
    </source>
</evidence>
<comment type="caution">
    <text evidence="1">The sequence shown here is derived from an EMBL/GenBank/DDBJ whole genome shotgun (WGS) entry which is preliminary data.</text>
</comment>
<sequence length="69" mass="7278">MRSSSEAWWRRAPESRGTWVRLAVLLLLVGLLLLPPAVELTGALLTGTTQTTTVVSTVPEFAEGDAAGG</sequence>